<organism evidence="1 2">
    <name type="scientific">Tumebacillus lacus</name>
    <dbReference type="NCBI Taxonomy" id="2995335"/>
    <lineage>
        <taxon>Bacteria</taxon>
        <taxon>Bacillati</taxon>
        <taxon>Bacillota</taxon>
        <taxon>Bacilli</taxon>
        <taxon>Bacillales</taxon>
        <taxon>Alicyclobacillaceae</taxon>
        <taxon>Tumebacillus</taxon>
    </lineage>
</organism>
<comment type="caution">
    <text evidence="1">The sequence shown here is derived from an EMBL/GenBank/DDBJ whole genome shotgun (WGS) entry which is preliminary data.</text>
</comment>
<dbReference type="Gene3D" id="3.40.630.30">
    <property type="match status" value="1"/>
</dbReference>
<gene>
    <name evidence="1" type="ORF">OS242_20055</name>
</gene>
<sequence length="41" mass="4814">MEKAGFQLEGLLREKYVIHGRPSDALILGLLKREWEPIRHL</sequence>
<dbReference type="Proteomes" id="UP001208017">
    <property type="component" value="Unassembled WGS sequence"/>
</dbReference>
<evidence type="ECO:0000313" key="1">
    <source>
        <dbReference type="EMBL" id="MCX7572205.1"/>
    </source>
</evidence>
<name>A0ABT3X5N2_9BACL</name>
<evidence type="ECO:0000313" key="2">
    <source>
        <dbReference type="Proteomes" id="UP001208017"/>
    </source>
</evidence>
<reference evidence="1 2" key="1">
    <citation type="submission" date="2022-11" db="EMBL/GenBank/DDBJ databases">
        <title>Study of microbial diversity in lake waters.</title>
        <authorList>
            <person name="Zhang J."/>
        </authorList>
    </citation>
    <scope>NUCLEOTIDE SEQUENCE [LARGE SCALE GENOMIC DNA]</scope>
    <source>
        <strain evidence="1 2">DT12</strain>
    </source>
</reference>
<dbReference type="SUPFAM" id="SSF55729">
    <property type="entry name" value="Acyl-CoA N-acyltransferases (Nat)"/>
    <property type="match status" value="1"/>
</dbReference>
<keyword evidence="2" id="KW-1185">Reference proteome</keyword>
<accession>A0ABT3X5N2</accession>
<dbReference type="EMBL" id="JAPMLT010000017">
    <property type="protein sequence ID" value="MCX7572205.1"/>
    <property type="molecule type" value="Genomic_DNA"/>
</dbReference>
<protein>
    <submittedName>
        <fullName evidence="1">GNAT family protein</fullName>
    </submittedName>
</protein>
<proteinExistence type="predicted"/>
<dbReference type="InterPro" id="IPR016181">
    <property type="entry name" value="Acyl_CoA_acyltransferase"/>
</dbReference>